<name>A0ABP8IH19_9BACT</name>
<feature type="compositionally biased region" description="Acidic residues" evidence="1">
    <location>
        <begin position="43"/>
        <end position="55"/>
    </location>
</feature>
<organism evidence="2 3">
    <name type="scientific">Hymenobacter saemangeumensis</name>
    <dbReference type="NCBI Taxonomy" id="1084522"/>
    <lineage>
        <taxon>Bacteria</taxon>
        <taxon>Pseudomonadati</taxon>
        <taxon>Bacteroidota</taxon>
        <taxon>Cytophagia</taxon>
        <taxon>Cytophagales</taxon>
        <taxon>Hymenobacteraceae</taxon>
        <taxon>Hymenobacter</taxon>
    </lineage>
</organism>
<accession>A0ABP8IH19</accession>
<gene>
    <name evidence="2" type="ORF">GCM10023185_24650</name>
</gene>
<reference evidence="3" key="1">
    <citation type="journal article" date="2019" name="Int. J. Syst. Evol. Microbiol.">
        <title>The Global Catalogue of Microorganisms (GCM) 10K type strain sequencing project: providing services to taxonomists for standard genome sequencing and annotation.</title>
        <authorList>
            <consortium name="The Broad Institute Genomics Platform"/>
            <consortium name="The Broad Institute Genome Sequencing Center for Infectious Disease"/>
            <person name="Wu L."/>
            <person name="Ma J."/>
        </authorList>
    </citation>
    <scope>NUCLEOTIDE SEQUENCE [LARGE SCALE GENOMIC DNA]</scope>
    <source>
        <strain evidence="3">JCM 17923</strain>
    </source>
</reference>
<dbReference type="EMBL" id="BAABGZ010000028">
    <property type="protein sequence ID" value="GAA4358729.1"/>
    <property type="molecule type" value="Genomic_DNA"/>
</dbReference>
<comment type="caution">
    <text evidence="2">The sequence shown here is derived from an EMBL/GenBank/DDBJ whole genome shotgun (WGS) entry which is preliminary data.</text>
</comment>
<sequence>MPEPAPLSAKEADKRARKARRKSGPEVYKGSLAQKRRIIIDAPEAENEVDTEDGPDSVSASAEDKRNSSAKKRK</sequence>
<proteinExistence type="predicted"/>
<feature type="region of interest" description="Disordered" evidence="1">
    <location>
        <begin position="1"/>
        <end position="74"/>
    </location>
</feature>
<protein>
    <submittedName>
        <fullName evidence="2">Uncharacterized protein</fullName>
    </submittedName>
</protein>
<keyword evidence="3" id="KW-1185">Reference proteome</keyword>
<evidence type="ECO:0000256" key="1">
    <source>
        <dbReference type="SAM" id="MobiDB-lite"/>
    </source>
</evidence>
<evidence type="ECO:0000313" key="2">
    <source>
        <dbReference type="EMBL" id="GAA4358729.1"/>
    </source>
</evidence>
<dbReference type="Proteomes" id="UP001501153">
    <property type="component" value="Unassembled WGS sequence"/>
</dbReference>
<evidence type="ECO:0000313" key="3">
    <source>
        <dbReference type="Proteomes" id="UP001501153"/>
    </source>
</evidence>